<dbReference type="InterPro" id="IPR011042">
    <property type="entry name" value="6-blade_b-propeller_TolB-like"/>
</dbReference>
<dbReference type="Gene3D" id="2.120.10.30">
    <property type="entry name" value="TolB, C-terminal domain"/>
    <property type="match status" value="1"/>
</dbReference>
<dbReference type="PROSITE" id="PS51257">
    <property type="entry name" value="PROKAR_LIPOPROTEIN"/>
    <property type="match status" value="1"/>
</dbReference>
<keyword evidence="2" id="KW-1185">Reference proteome</keyword>
<organism evidence="1 2">
    <name type="scientific">Paenibacillus turicensis</name>
    <dbReference type="NCBI Taxonomy" id="160487"/>
    <lineage>
        <taxon>Bacteria</taxon>
        <taxon>Bacillati</taxon>
        <taxon>Bacillota</taxon>
        <taxon>Bacilli</taxon>
        <taxon>Bacillales</taxon>
        <taxon>Paenibacillaceae</taxon>
        <taxon>Paenibacillus</taxon>
    </lineage>
</organism>
<dbReference type="SUPFAM" id="SSF82171">
    <property type="entry name" value="DPP6 N-terminal domain-like"/>
    <property type="match status" value="1"/>
</dbReference>
<dbReference type="InterPro" id="IPR011659">
    <property type="entry name" value="WD40"/>
</dbReference>
<protein>
    <submittedName>
        <fullName evidence="1">Uncharacterized protein</fullName>
    </submittedName>
</protein>
<evidence type="ECO:0000313" key="1">
    <source>
        <dbReference type="EMBL" id="MBP1905339.1"/>
    </source>
</evidence>
<dbReference type="Proteomes" id="UP001519272">
    <property type="component" value="Unassembled WGS sequence"/>
</dbReference>
<accession>A0ABS4FSF3</accession>
<sequence>MKQSNFSLSLYRRKNRFLVALLCVSVLTGLTGCNIHAGKDSTGKRNTEKRELTIVTDDQPTKAKQEIAVNRIHRLDGANIEKWLSMDEVQIMVTTLKSKATPTKEATYSYNWFKVDLKTGEREPIPASEGLQNQTEGTVAKASESPDGKYSFIQTWRDKYTAANAIKNLATGEITPISVSNYLEMGGWLNENTYILATGAMENKGDIWKISTDGTKQKVKLEDNEVESFNEFAVGGGFIYYKDKEQRLKRFSPTVPKPTVLAPKVYEFSLSPNAKQIAASITERGKAQSDLILYDTKGNAQGLFLGKGDLLSYFSWSPDSSKLAFAAYSENKSGMNGVYIFDSNTGKVSPLGLSYYPTYPLSWSPDGTKLGITADDPNSLTVTQIVDFK</sequence>
<dbReference type="RefSeq" id="WP_210088970.1">
    <property type="nucleotide sequence ID" value="NZ_JAGGKG010000008.1"/>
</dbReference>
<gene>
    <name evidence="1" type="ORF">J2Z32_001969</name>
</gene>
<comment type="caution">
    <text evidence="1">The sequence shown here is derived from an EMBL/GenBank/DDBJ whole genome shotgun (WGS) entry which is preliminary data.</text>
</comment>
<proteinExistence type="predicted"/>
<reference evidence="1 2" key="1">
    <citation type="submission" date="2021-03" db="EMBL/GenBank/DDBJ databases">
        <title>Genomic Encyclopedia of Type Strains, Phase IV (KMG-IV): sequencing the most valuable type-strain genomes for metagenomic binning, comparative biology and taxonomic classification.</title>
        <authorList>
            <person name="Goeker M."/>
        </authorList>
    </citation>
    <scope>NUCLEOTIDE SEQUENCE [LARGE SCALE GENOMIC DNA]</scope>
    <source>
        <strain evidence="1 2">DSM 14349</strain>
    </source>
</reference>
<name>A0ABS4FSF3_9BACL</name>
<evidence type="ECO:0000313" key="2">
    <source>
        <dbReference type="Proteomes" id="UP001519272"/>
    </source>
</evidence>
<dbReference type="EMBL" id="JAGGKG010000008">
    <property type="protein sequence ID" value="MBP1905339.1"/>
    <property type="molecule type" value="Genomic_DNA"/>
</dbReference>
<dbReference type="Pfam" id="PF07676">
    <property type="entry name" value="PD40"/>
    <property type="match status" value="1"/>
</dbReference>